<feature type="short sequence motif" description="GXWXGXG" evidence="1">
    <location>
        <begin position="71"/>
        <end position="77"/>
    </location>
</feature>
<evidence type="ECO:0000256" key="1">
    <source>
        <dbReference type="HAMAP-Rule" id="MF_01297"/>
    </source>
</evidence>
<dbReference type="SUPFAM" id="SSF50814">
    <property type="entry name" value="Lipocalins"/>
    <property type="match status" value="1"/>
</dbReference>
<dbReference type="InterPro" id="IPR045165">
    <property type="entry name" value="Nitrobindin"/>
</dbReference>
<name>A0A839E333_9PSEU</name>
<dbReference type="HAMAP" id="MF_01297">
    <property type="entry name" value="nitrobindin"/>
    <property type="match status" value="1"/>
</dbReference>
<dbReference type="InterPro" id="IPR022939">
    <property type="entry name" value="Nb(III)_bact/plant"/>
</dbReference>
<comment type="caution">
    <text evidence="1">Lacks conserved residue(s) required for the propagation of feature annotation.</text>
</comment>
<dbReference type="Proteomes" id="UP000569329">
    <property type="component" value="Unassembled WGS sequence"/>
</dbReference>
<comment type="similarity">
    <text evidence="1">Belongs to the nitrobindin family.</text>
</comment>
<feature type="compositionally biased region" description="Basic and acidic residues" evidence="2">
    <location>
        <begin position="28"/>
        <end position="39"/>
    </location>
</feature>
<evidence type="ECO:0000256" key="2">
    <source>
        <dbReference type="SAM" id="MobiDB-lite"/>
    </source>
</evidence>
<dbReference type="InterPro" id="IPR012674">
    <property type="entry name" value="Calycin"/>
</dbReference>
<evidence type="ECO:0000313" key="4">
    <source>
        <dbReference type="EMBL" id="MBA8827269.1"/>
    </source>
</evidence>
<evidence type="ECO:0000259" key="3">
    <source>
        <dbReference type="Pfam" id="PF08768"/>
    </source>
</evidence>
<dbReference type="Pfam" id="PF08768">
    <property type="entry name" value="THAP4_heme-bd"/>
    <property type="match status" value="1"/>
</dbReference>
<feature type="compositionally biased region" description="Polar residues" evidence="2">
    <location>
        <begin position="1"/>
        <end position="16"/>
    </location>
</feature>
<feature type="region of interest" description="Disordered" evidence="2">
    <location>
        <begin position="1"/>
        <end position="45"/>
    </location>
</feature>
<protein>
    <recommendedName>
        <fullName evidence="1">Ferric nitrobindin-like protein</fullName>
    </recommendedName>
</protein>
<comment type="caution">
    <text evidence="1">Lacks the conserved His residue that binds heme iron in the nitrobindin family.</text>
</comment>
<dbReference type="Gene3D" id="2.40.128.20">
    <property type="match status" value="1"/>
</dbReference>
<dbReference type="CDD" id="cd07828">
    <property type="entry name" value="lipocalin_heme-bd-THAP4-like"/>
    <property type="match status" value="1"/>
</dbReference>
<feature type="region of interest" description="Disordered" evidence="2">
    <location>
        <begin position="200"/>
        <end position="219"/>
    </location>
</feature>
<organism evidence="4 5">
    <name type="scientific">Halosaccharopolyspora lacisalsi</name>
    <dbReference type="NCBI Taxonomy" id="1000566"/>
    <lineage>
        <taxon>Bacteria</taxon>
        <taxon>Bacillati</taxon>
        <taxon>Actinomycetota</taxon>
        <taxon>Actinomycetes</taxon>
        <taxon>Pseudonocardiales</taxon>
        <taxon>Pseudonocardiaceae</taxon>
        <taxon>Halosaccharopolyspora</taxon>
    </lineage>
</organism>
<evidence type="ECO:0000313" key="5">
    <source>
        <dbReference type="Proteomes" id="UP000569329"/>
    </source>
</evidence>
<proteinExistence type="inferred from homology"/>
<feature type="domain" description="THAP4-like heme-binding" evidence="3">
    <location>
        <begin position="63"/>
        <end position="216"/>
    </location>
</feature>
<dbReference type="InterPro" id="IPR014878">
    <property type="entry name" value="THAP4-like_heme-bd"/>
</dbReference>
<gene>
    <name evidence="4" type="ORF">FHX42_004653</name>
</gene>
<dbReference type="PANTHER" id="PTHR15854:SF4">
    <property type="entry name" value="PEROXYNITRITE ISOMERASE THAP4"/>
    <property type="match status" value="1"/>
</dbReference>
<comment type="caution">
    <text evidence="4">The sequence shown here is derived from an EMBL/GenBank/DDBJ whole genome shotgun (WGS) entry which is preliminary data.</text>
</comment>
<sequence>MAMNATPDQPTNQPSPGSGDAAVQAAAERAEYTRNRNLPEFDDLPGSGDTANLRLGPEINSACLALLPLVGVWRGEGEAKHPSMSESYRFVQQVTFSHDGRPFLHYESRAWKLDAQGGNVVEPAFRESGWWRPQPDDTIELLLTHSTGVAEMFFGKPKNQTTWELSTDAILRTPTSEDVTAASRLYGVVEGSLAYVEERATSEHEMQPRLSAKLERVVG</sequence>
<keyword evidence="5" id="KW-1185">Reference proteome</keyword>
<dbReference type="EMBL" id="JACGWZ010000007">
    <property type="protein sequence ID" value="MBA8827269.1"/>
    <property type="molecule type" value="Genomic_DNA"/>
</dbReference>
<reference evidence="4 5" key="1">
    <citation type="submission" date="2020-07" db="EMBL/GenBank/DDBJ databases">
        <title>Sequencing the genomes of 1000 actinobacteria strains.</title>
        <authorList>
            <person name="Klenk H.-P."/>
        </authorList>
    </citation>
    <scope>NUCLEOTIDE SEQUENCE [LARGE SCALE GENOMIC DNA]</scope>
    <source>
        <strain evidence="4 5">DSM 45975</strain>
    </source>
</reference>
<dbReference type="AlphaFoldDB" id="A0A839E333"/>
<accession>A0A839E333</accession>
<dbReference type="PANTHER" id="PTHR15854">
    <property type="entry name" value="THAP4 PROTEIN"/>
    <property type="match status" value="1"/>
</dbReference>